<dbReference type="FunFam" id="3.40.50.1170:FF:000001">
    <property type="entry name" value="L-asparaginase 2"/>
    <property type="match status" value="1"/>
</dbReference>
<dbReference type="Pfam" id="PF17763">
    <property type="entry name" value="Asparaginase_C"/>
    <property type="match status" value="1"/>
</dbReference>
<dbReference type="GO" id="GO:0004067">
    <property type="term" value="F:asparaginase activity"/>
    <property type="evidence" value="ECO:0007669"/>
    <property type="project" value="UniProtKB-UniRule"/>
</dbReference>
<accession>A0A7R7EJM0</accession>
<evidence type="ECO:0000256" key="7">
    <source>
        <dbReference type="PROSITE-ProRule" id="PRU10099"/>
    </source>
</evidence>
<evidence type="ECO:0000256" key="5">
    <source>
        <dbReference type="PIRSR" id="PIRSR001220-1"/>
    </source>
</evidence>
<keyword evidence="3" id="KW-0378">Hydrolase</keyword>
<feature type="binding site" evidence="6">
    <location>
        <begin position="86"/>
        <end position="87"/>
    </location>
    <ligand>
        <name>substrate</name>
    </ligand>
</feature>
<keyword evidence="12" id="KW-1185">Reference proteome</keyword>
<dbReference type="SFLD" id="SFLDS00057">
    <property type="entry name" value="Glutaminase/Asparaginase"/>
    <property type="match status" value="1"/>
</dbReference>
<dbReference type="EC" id="3.5.1.1" evidence="2"/>
<evidence type="ECO:0000256" key="1">
    <source>
        <dbReference type="ARBA" id="ARBA00010518"/>
    </source>
</evidence>
<proteinExistence type="inferred from homology"/>
<dbReference type="InterPro" id="IPR027474">
    <property type="entry name" value="L-asparaginase_N"/>
</dbReference>
<evidence type="ECO:0000256" key="4">
    <source>
        <dbReference type="ARBA" id="ARBA00049366"/>
    </source>
</evidence>
<dbReference type="NCBIfam" id="TIGR00519">
    <property type="entry name" value="asnASE_I"/>
    <property type="match status" value="1"/>
</dbReference>
<protein>
    <recommendedName>
        <fullName evidence="2">asparaginase</fullName>
        <ecNumber evidence="2">3.5.1.1</ecNumber>
    </recommendedName>
</protein>
<reference evidence="11 12" key="1">
    <citation type="submission" date="2020-11" db="EMBL/GenBank/DDBJ databases">
        <title>Draft genome sequencing of a Lachnospiraceae strain isolated from anoxic soil subjected to BSD treatment.</title>
        <authorList>
            <person name="Uek A."/>
            <person name="Tonouchi A."/>
        </authorList>
    </citation>
    <scope>NUCLEOTIDE SEQUENCE [LARGE SCALE GENOMIC DNA]</scope>
    <source>
        <strain evidence="11 12">TB5</strain>
    </source>
</reference>
<evidence type="ECO:0000313" key="12">
    <source>
        <dbReference type="Proteomes" id="UP000595897"/>
    </source>
</evidence>
<evidence type="ECO:0000256" key="8">
    <source>
        <dbReference type="PROSITE-ProRule" id="PRU10100"/>
    </source>
</evidence>
<dbReference type="PROSITE" id="PS00144">
    <property type="entry name" value="ASN_GLN_ASE_1"/>
    <property type="match status" value="1"/>
</dbReference>
<evidence type="ECO:0000256" key="3">
    <source>
        <dbReference type="ARBA" id="ARBA00022801"/>
    </source>
</evidence>
<dbReference type="InterPro" id="IPR037152">
    <property type="entry name" value="L-asparaginase_N_sf"/>
</dbReference>
<dbReference type="Gene3D" id="3.40.50.40">
    <property type="match status" value="1"/>
</dbReference>
<dbReference type="PIRSF" id="PIRSF001220">
    <property type="entry name" value="L-ASNase_gatD"/>
    <property type="match status" value="1"/>
</dbReference>
<comment type="similarity">
    <text evidence="1">Belongs to the asparaginase 1 family.</text>
</comment>
<dbReference type="EMBL" id="AP024169">
    <property type="protein sequence ID" value="BCN29983.1"/>
    <property type="molecule type" value="Genomic_DNA"/>
</dbReference>
<sequence length="332" mass="36522">MPNKILMITTGGTIASESTEEGLAPVKSSHSLDKVINNISNDYEITTLDLFQLDSSNIQPEEWKQIAGCISEEYKKYDGVVLTHGTDTLAYTAAALSFMLRNIPIPVVLTGSQLPINHPLTDGIDNMRLAFTMASMKKPGVYIAFDHKVILGTRGVKVRTKGFDAFESVNYPYVAIVDGSGFRINELAIPNVGGNFSLESNVSEDVFLIKLTPGIRPEIFDMLSQMKYKGIVIEAFGLGGIHFIRRNLVEKLESMVKSGIAIVVVSQCLYENSDFSIYQAGQKALLAGVIEGNDMTTEAAVSKLMWALAKTNDVKVVRKIFETSYFNEITKK</sequence>
<dbReference type="Gene3D" id="3.40.50.1170">
    <property type="entry name" value="L-asparaginase, N-terminal domain"/>
    <property type="match status" value="1"/>
</dbReference>
<dbReference type="PIRSF" id="PIRSF500176">
    <property type="entry name" value="L_ASNase"/>
    <property type="match status" value="1"/>
</dbReference>
<evidence type="ECO:0000259" key="10">
    <source>
        <dbReference type="Pfam" id="PF17763"/>
    </source>
</evidence>
<dbReference type="RefSeq" id="WP_271715237.1">
    <property type="nucleotide sequence ID" value="NZ_AP024169.1"/>
</dbReference>
<dbReference type="PANTHER" id="PTHR11707">
    <property type="entry name" value="L-ASPARAGINASE"/>
    <property type="match status" value="1"/>
</dbReference>
<feature type="domain" description="Asparaginase/glutaminase C-terminal" evidence="10">
    <location>
        <begin position="205"/>
        <end position="321"/>
    </location>
</feature>
<dbReference type="InterPro" id="IPR020827">
    <property type="entry name" value="Asparaginase/glutaminase_AS1"/>
</dbReference>
<organism evidence="11 12">
    <name type="scientific">Anaeromicropila herbilytica</name>
    <dbReference type="NCBI Taxonomy" id="2785025"/>
    <lineage>
        <taxon>Bacteria</taxon>
        <taxon>Bacillati</taxon>
        <taxon>Bacillota</taxon>
        <taxon>Clostridia</taxon>
        <taxon>Lachnospirales</taxon>
        <taxon>Lachnospiraceae</taxon>
        <taxon>Anaeromicropila</taxon>
    </lineage>
</organism>
<dbReference type="InterPro" id="IPR027475">
    <property type="entry name" value="Asparaginase/glutaminase_AS2"/>
</dbReference>
<dbReference type="AlphaFoldDB" id="A0A7R7EJM0"/>
<dbReference type="PROSITE" id="PS51732">
    <property type="entry name" value="ASN_GLN_ASE_3"/>
    <property type="match status" value="1"/>
</dbReference>
<dbReference type="Proteomes" id="UP000595897">
    <property type="component" value="Chromosome"/>
</dbReference>
<feature type="domain" description="L-asparaginase N-terminal" evidence="9">
    <location>
        <begin position="4"/>
        <end position="185"/>
    </location>
</feature>
<dbReference type="InterPro" id="IPR006034">
    <property type="entry name" value="Asparaginase/glutaminase-like"/>
</dbReference>
<feature type="binding site" evidence="6">
    <location>
        <position position="55"/>
    </location>
    <ligand>
        <name>substrate</name>
    </ligand>
</feature>
<name>A0A7R7EJM0_9FIRM</name>
<dbReference type="PROSITE" id="PS00917">
    <property type="entry name" value="ASN_GLN_ASE_2"/>
    <property type="match status" value="1"/>
</dbReference>
<evidence type="ECO:0000259" key="9">
    <source>
        <dbReference type="Pfam" id="PF00710"/>
    </source>
</evidence>
<dbReference type="InterPro" id="IPR036152">
    <property type="entry name" value="Asp/glu_Ase-like_sf"/>
</dbReference>
<dbReference type="InterPro" id="IPR041725">
    <property type="entry name" value="L-asparaginase_I"/>
</dbReference>
<feature type="active site" evidence="7">
    <location>
        <position position="13"/>
    </location>
</feature>
<dbReference type="GO" id="GO:0006520">
    <property type="term" value="P:amino acid metabolic process"/>
    <property type="evidence" value="ECO:0007669"/>
    <property type="project" value="InterPro"/>
</dbReference>
<feature type="active site" description="O-isoaspartyl threonine intermediate" evidence="5">
    <location>
        <position position="13"/>
    </location>
</feature>
<dbReference type="CDD" id="cd08963">
    <property type="entry name" value="L-asparaginase_I"/>
    <property type="match status" value="1"/>
</dbReference>
<dbReference type="InterPro" id="IPR006033">
    <property type="entry name" value="AsnA_fam"/>
</dbReference>
<dbReference type="PANTHER" id="PTHR11707:SF28">
    <property type="entry name" value="60 KDA LYSOPHOSPHOLIPASE"/>
    <property type="match status" value="1"/>
</dbReference>
<dbReference type="KEGG" id="ahb:bsdtb5_12780"/>
<dbReference type="InterPro" id="IPR027473">
    <property type="entry name" value="L-asparaginase_C"/>
</dbReference>
<gene>
    <name evidence="11" type="primary">ansA</name>
    <name evidence="11" type="ORF">bsdtb5_12780</name>
</gene>
<evidence type="ECO:0000256" key="6">
    <source>
        <dbReference type="PIRSR" id="PIRSR001220-2"/>
    </source>
</evidence>
<dbReference type="InterPro" id="IPR040919">
    <property type="entry name" value="Asparaginase_C"/>
</dbReference>
<dbReference type="SMART" id="SM00870">
    <property type="entry name" value="Asparaginase"/>
    <property type="match status" value="1"/>
</dbReference>
<dbReference type="Pfam" id="PF00710">
    <property type="entry name" value="Asparaginase"/>
    <property type="match status" value="1"/>
</dbReference>
<dbReference type="SUPFAM" id="SSF53774">
    <property type="entry name" value="Glutaminase/Asparaginase"/>
    <property type="match status" value="1"/>
</dbReference>
<evidence type="ECO:0000256" key="2">
    <source>
        <dbReference type="ARBA" id="ARBA00012920"/>
    </source>
</evidence>
<dbReference type="PRINTS" id="PR00139">
    <property type="entry name" value="ASNGLNASE"/>
</dbReference>
<comment type="catalytic activity">
    <reaction evidence="4">
        <text>L-asparagine + H2O = L-aspartate + NH4(+)</text>
        <dbReference type="Rhea" id="RHEA:21016"/>
        <dbReference type="ChEBI" id="CHEBI:15377"/>
        <dbReference type="ChEBI" id="CHEBI:28938"/>
        <dbReference type="ChEBI" id="CHEBI:29991"/>
        <dbReference type="ChEBI" id="CHEBI:58048"/>
        <dbReference type="EC" id="3.5.1.1"/>
    </reaction>
</comment>
<evidence type="ECO:0000313" key="11">
    <source>
        <dbReference type="EMBL" id="BCN29983.1"/>
    </source>
</evidence>
<feature type="active site" evidence="8">
    <location>
        <position position="86"/>
    </location>
</feature>